<feature type="signal peptide" evidence="1">
    <location>
        <begin position="1"/>
        <end position="23"/>
    </location>
</feature>
<evidence type="ECO:0000313" key="3">
    <source>
        <dbReference type="Proteomes" id="UP001179181"/>
    </source>
</evidence>
<keyword evidence="1" id="KW-0732">Signal</keyword>
<organism evidence="2 3">
    <name type="scientific">Dyadobacter arcticus</name>
    <dbReference type="NCBI Taxonomy" id="1078754"/>
    <lineage>
        <taxon>Bacteria</taxon>
        <taxon>Pseudomonadati</taxon>
        <taxon>Bacteroidota</taxon>
        <taxon>Cytophagia</taxon>
        <taxon>Cytophagales</taxon>
        <taxon>Spirosomataceae</taxon>
        <taxon>Dyadobacter</taxon>
    </lineage>
</organism>
<evidence type="ECO:0000256" key="1">
    <source>
        <dbReference type="SAM" id="SignalP"/>
    </source>
</evidence>
<accession>A0ABX0USU1</accession>
<keyword evidence="3" id="KW-1185">Reference proteome</keyword>
<dbReference type="Proteomes" id="UP001179181">
    <property type="component" value="Unassembled WGS sequence"/>
</dbReference>
<dbReference type="RefSeq" id="WP_167276882.1">
    <property type="nucleotide sequence ID" value="NZ_JAASQJ010000007.1"/>
</dbReference>
<feature type="chain" id="PRO_5045539195" evidence="1">
    <location>
        <begin position="24"/>
        <end position="104"/>
    </location>
</feature>
<reference evidence="2 3" key="1">
    <citation type="submission" date="2020-03" db="EMBL/GenBank/DDBJ databases">
        <title>Genomic Encyclopedia of Type Strains, Phase IV (KMG-IV): sequencing the most valuable type-strain genomes for metagenomic binning, comparative biology and taxonomic classification.</title>
        <authorList>
            <person name="Goeker M."/>
        </authorList>
    </citation>
    <scope>NUCLEOTIDE SEQUENCE [LARGE SCALE GENOMIC DNA]</scope>
    <source>
        <strain evidence="2 3">DSM 102865</strain>
    </source>
</reference>
<sequence>MKNHLTLVVASFLLILCVLERQASDKAVKNVNVENMFNFPNKNFGNDQLASQMDFGREKDVKSLYNPAPLFELTSLDSISNTGQMKLVKQNLLNIASGSKMLNY</sequence>
<comment type="caution">
    <text evidence="2">The sequence shown here is derived from an EMBL/GenBank/DDBJ whole genome shotgun (WGS) entry which is preliminary data.</text>
</comment>
<protein>
    <submittedName>
        <fullName evidence="2">Uncharacterized protein</fullName>
    </submittedName>
</protein>
<dbReference type="EMBL" id="JAASQJ010000007">
    <property type="protein sequence ID" value="NIJ56042.1"/>
    <property type="molecule type" value="Genomic_DNA"/>
</dbReference>
<proteinExistence type="predicted"/>
<evidence type="ECO:0000313" key="2">
    <source>
        <dbReference type="EMBL" id="NIJ56042.1"/>
    </source>
</evidence>
<name>A0ABX0USU1_9BACT</name>
<gene>
    <name evidence="2" type="ORF">FHS68_005237</name>
</gene>